<feature type="transmembrane region" description="Helical" evidence="5">
    <location>
        <begin position="164"/>
        <end position="188"/>
    </location>
</feature>
<dbReference type="KEGG" id="rsb:RS694_00100"/>
<feature type="transmembrane region" description="Helical" evidence="5">
    <location>
        <begin position="76"/>
        <end position="98"/>
    </location>
</feature>
<dbReference type="EMBL" id="CP019239">
    <property type="protein sequence ID" value="APW41104.1"/>
    <property type="molecule type" value="Genomic_DNA"/>
</dbReference>
<dbReference type="InterPro" id="IPR009915">
    <property type="entry name" value="NnrU_dom"/>
</dbReference>
<evidence type="ECO:0000256" key="3">
    <source>
        <dbReference type="ARBA" id="ARBA00022989"/>
    </source>
</evidence>
<evidence type="ECO:0000256" key="4">
    <source>
        <dbReference type="ARBA" id="ARBA00023136"/>
    </source>
</evidence>
<comment type="subcellular location">
    <subcellularLocation>
        <location evidence="1">Membrane</location>
        <topology evidence="1">Multi-pass membrane protein</topology>
    </subcellularLocation>
</comment>
<evidence type="ECO:0000256" key="1">
    <source>
        <dbReference type="ARBA" id="ARBA00004141"/>
    </source>
</evidence>
<feature type="domain" description="NnrU" evidence="6">
    <location>
        <begin position="4"/>
        <end position="190"/>
    </location>
</feature>
<gene>
    <name evidence="7" type="ORF">RS694_00100</name>
</gene>
<dbReference type="AlphaFoldDB" id="A0A1P8K511"/>
<dbReference type="eggNOG" id="COG4094">
    <property type="taxonomic scope" value="Bacteria"/>
</dbReference>
<feature type="transmembrane region" description="Helical" evidence="5">
    <location>
        <begin position="37"/>
        <end position="56"/>
    </location>
</feature>
<dbReference type="STRING" id="1484693.RS694_00100"/>
<keyword evidence="3 5" id="KW-1133">Transmembrane helix</keyword>
<keyword evidence="8" id="KW-1185">Reference proteome</keyword>
<evidence type="ECO:0000313" key="7">
    <source>
        <dbReference type="EMBL" id="APW41104.1"/>
    </source>
</evidence>
<evidence type="ECO:0000256" key="5">
    <source>
        <dbReference type="SAM" id="Phobius"/>
    </source>
</evidence>
<proteinExistence type="predicted"/>
<sequence>MTTLVLGLLIFLGVHSVRIVADGWRTRTLAGSGKRLYHAVHGLLSLLGFGLVVWGFGMAREAPIQLWVPPVGMRHLAALLTLLAFVLLAAACVPGNSIKARFHHPLLLGIKTWALAHLMANGNVAHVLLFGSFLAWAAASFIAARRRDRAQGTQYPAGTVRGTLLTVLAGGVAWAVFAFWLHGLLIGIRPLG</sequence>
<evidence type="ECO:0000256" key="2">
    <source>
        <dbReference type="ARBA" id="ARBA00022692"/>
    </source>
</evidence>
<reference evidence="7 8" key="1">
    <citation type="submission" date="2017-01" db="EMBL/GenBank/DDBJ databases">
        <authorList>
            <person name="Mah S.A."/>
            <person name="Swanson W.J."/>
            <person name="Moy G.W."/>
            <person name="Vacquier V.D."/>
        </authorList>
    </citation>
    <scope>NUCLEOTIDE SEQUENCE [LARGE SCALE GENOMIC DNA]</scope>
    <source>
        <strain evidence="7 8">DSM 22694</strain>
    </source>
</reference>
<protein>
    <submittedName>
        <fullName evidence="7">Protein NrnU</fullName>
    </submittedName>
</protein>
<feature type="transmembrane region" description="Helical" evidence="5">
    <location>
        <begin position="124"/>
        <end position="144"/>
    </location>
</feature>
<keyword evidence="4 5" id="KW-0472">Membrane</keyword>
<keyword evidence="2 5" id="KW-0812">Transmembrane</keyword>
<dbReference type="RefSeq" id="WP_029705568.1">
    <property type="nucleotide sequence ID" value="NZ_CP019239.1"/>
</dbReference>
<organism evidence="7 8">
    <name type="scientific">Rhodoferax saidenbachensis</name>
    <dbReference type="NCBI Taxonomy" id="1484693"/>
    <lineage>
        <taxon>Bacteria</taxon>
        <taxon>Pseudomonadati</taxon>
        <taxon>Pseudomonadota</taxon>
        <taxon>Betaproteobacteria</taxon>
        <taxon>Burkholderiales</taxon>
        <taxon>Comamonadaceae</taxon>
        <taxon>Rhodoferax</taxon>
    </lineage>
</organism>
<dbReference type="Pfam" id="PF07298">
    <property type="entry name" value="NnrU"/>
    <property type="match status" value="1"/>
</dbReference>
<name>A0A1P8K511_9BURK</name>
<dbReference type="Proteomes" id="UP000186110">
    <property type="component" value="Chromosome"/>
</dbReference>
<accession>A0A1P8K511</accession>
<dbReference type="GO" id="GO:0016020">
    <property type="term" value="C:membrane"/>
    <property type="evidence" value="ECO:0007669"/>
    <property type="project" value="UniProtKB-SubCell"/>
</dbReference>
<evidence type="ECO:0000313" key="8">
    <source>
        <dbReference type="Proteomes" id="UP000186110"/>
    </source>
</evidence>
<evidence type="ECO:0000259" key="6">
    <source>
        <dbReference type="Pfam" id="PF07298"/>
    </source>
</evidence>